<sequence length="144" mass="15623">MPTVTASQNNRKKTVRSSVFPVVVCIAGGELVTVILAAFFSFVFALVDLPEIAVTVFVFVALIFGAVVTGRLCARAFPEERGTMSIICGLMMVLILVLANLIFFREPITALSFGKYAAILLPAFLIAAVTKPARSRSKKKLKKR</sequence>
<accession>A0A8J6P6C1</accession>
<evidence type="ECO:0000313" key="3">
    <source>
        <dbReference type="Proteomes" id="UP000632659"/>
    </source>
</evidence>
<keyword evidence="1" id="KW-0472">Membrane</keyword>
<organism evidence="2 3">
    <name type="scientific">Massiliimalia timonensis</name>
    <dbReference type="NCBI Taxonomy" id="1987501"/>
    <lineage>
        <taxon>Bacteria</taxon>
        <taxon>Bacillati</taxon>
        <taxon>Bacillota</taxon>
        <taxon>Clostridia</taxon>
        <taxon>Eubacteriales</taxon>
        <taxon>Oscillospiraceae</taxon>
        <taxon>Massiliimalia</taxon>
    </lineage>
</organism>
<dbReference type="NCBIfam" id="TIGR04086">
    <property type="entry name" value="TIGR04086_membr"/>
    <property type="match status" value="1"/>
</dbReference>
<keyword evidence="1" id="KW-1133">Transmembrane helix</keyword>
<evidence type="ECO:0000256" key="1">
    <source>
        <dbReference type="SAM" id="Phobius"/>
    </source>
</evidence>
<dbReference type="RefSeq" id="WP_187536206.1">
    <property type="nucleotide sequence ID" value="NZ_JACRTL010000001.1"/>
</dbReference>
<feature type="transmembrane region" description="Helical" evidence="1">
    <location>
        <begin position="116"/>
        <end position="134"/>
    </location>
</feature>
<comment type="caution">
    <text evidence="2">The sequence shown here is derived from an EMBL/GenBank/DDBJ whole genome shotgun (WGS) entry which is preliminary data.</text>
</comment>
<feature type="transmembrane region" description="Helical" evidence="1">
    <location>
        <begin position="86"/>
        <end position="104"/>
    </location>
</feature>
<reference evidence="2" key="1">
    <citation type="submission" date="2020-08" db="EMBL/GenBank/DDBJ databases">
        <title>Genome public.</title>
        <authorList>
            <person name="Liu C."/>
            <person name="Sun Q."/>
        </authorList>
    </citation>
    <scope>NUCLEOTIDE SEQUENCE</scope>
    <source>
        <strain evidence="2">NSJ-15</strain>
    </source>
</reference>
<feature type="transmembrane region" description="Helical" evidence="1">
    <location>
        <begin position="52"/>
        <end position="74"/>
    </location>
</feature>
<proteinExistence type="predicted"/>
<keyword evidence="3" id="KW-1185">Reference proteome</keyword>
<feature type="transmembrane region" description="Helical" evidence="1">
    <location>
        <begin position="20"/>
        <end position="46"/>
    </location>
</feature>
<dbReference type="InterPro" id="IPR023804">
    <property type="entry name" value="DUF3792_TM"/>
</dbReference>
<dbReference type="Proteomes" id="UP000632659">
    <property type="component" value="Unassembled WGS sequence"/>
</dbReference>
<protein>
    <submittedName>
        <fullName evidence="2">TIGR04086 family membrane protein</fullName>
    </submittedName>
</protein>
<dbReference type="EMBL" id="JACRTL010000001">
    <property type="protein sequence ID" value="MBC8610020.1"/>
    <property type="molecule type" value="Genomic_DNA"/>
</dbReference>
<gene>
    <name evidence="2" type="ORF">H8702_02645</name>
</gene>
<keyword evidence="1" id="KW-0812">Transmembrane</keyword>
<name>A0A8J6P6C1_9FIRM</name>
<evidence type="ECO:0000313" key="2">
    <source>
        <dbReference type="EMBL" id="MBC8610020.1"/>
    </source>
</evidence>
<dbReference type="AlphaFoldDB" id="A0A8J6P6C1"/>